<feature type="transmembrane region" description="Helical" evidence="7">
    <location>
        <begin position="403"/>
        <end position="423"/>
    </location>
</feature>
<dbReference type="RefSeq" id="WP_259314937.1">
    <property type="nucleotide sequence ID" value="NZ_CP087164.1"/>
</dbReference>
<feature type="transmembrane region" description="Helical" evidence="7">
    <location>
        <begin position="220"/>
        <end position="243"/>
    </location>
</feature>
<keyword evidence="3" id="KW-1003">Cell membrane</keyword>
<feature type="transmembrane region" description="Helical" evidence="7">
    <location>
        <begin position="12"/>
        <end position="34"/>
    </location>
</feature>
<keyword evidence="4 7" id="KW-0812">Transmembrane</keyword>
<feature type="domain" description="Major facilitator superfamily (MFS) profile" evidence="8">
    <location>
        <begin position="11"/>
        <end position="459"/>
    </location>
</feature>
<dbReference type="InterPro" id="IPR020846">
    <property type="entry name" value="MFS_dom"/>
</dbReference>
<feature type="transmembrane region" description="Helical" evidence="7">
    <location>
        <begin position="134"/>
        <end position="152"/>
    </location>
</feature>
<evidence type="ECO:0000256" key="4">
    <source>
        <dbReference type="ARBA" id="ARBA00022692"/>
    </source>
</evidence>
<evidence type="ECO:0000256" key="1">
    <source>
        <dbReference type="ARBA" id="ARBA00004651"/>
    </source>
</evidence>
<feature type="transmembrane region" description="Helical" evidence="7">
    <location>
        <begin position="264"/>
        <end position="288"/>
    </location>
</feature>
<feature type="transmembrane region" description="Helical" evidence="7">
    <location>
        <begin position="102"/>
        <end position="122"/>
    </location>
</feature>
<feature type="transmembrane region" description="Helical" evidence="7">
    <location>
        <begin position="46"/>
        <end position="65"/>
    </location>
</feature>
<feature type="transmembrane region" description="Helical" evidence="7">
    <location>
        <begin position="335"/>
        <end position="354"/>
    </location>
</feature>
<dbReference type="PANTHER" id="PTHR42718:SF46">
    <property type="entry name" value="BLR6921 PROTEIN"/>
    <property type="match status" value="1"/>
</dbReference>
<dbReference type="PROSITE" id="PS50850">
    <property type="entry name" value="MFS"/>
    <property type="match status" value="1"/>
</dbReference>
<feature type="transmembrane region" description="Helical" evidence="7">
    <location>
        <begin position="435"/>
        <end position="455"/>
    </location>
</feature>
<keyword evidence="6 7" id="KW-0472">Membrane</keyword>
<dbReference type="GO" id="GO:0005886">
    <property type="term" value="C:plasma membrane"/>
    <property type="evidence" value="ECO:0007669"/>
    <property type="project" value="UniProtKB-SubCell"/>
</dbReference>
<evidence type="ECO:0000256" key="2">
    <source>
        <dbReference type="ARBA" id="ARBA00022448"/>
    </source>
</evidence>
<dbReference type="InterPro" id="IPR036259">
    <property type="entry name" value="MFS_trans_sf"/>
</dbReference>
<evidence type="ECO:0000313" key="10">
    <source>
        <dbReference type="Proteomes" id="UP001162834"/>
    </source>
</evidence>
<evidence type="ECO:0000256" key="3">
    <source>
        <dbReference type="ARBA" id="ARBA00022475"/>
    </source>
</evidence>
<evidence type="ECO:0000313" key="9">
    <source>
        <dbReference type="EMBL" id="UGS35255.1"/>
    </source>
</evidence>
<protein>
    <submittedName>
        <fullName evidence="9">Multidrug resistance protein Stp</fullName>
    </submittedName>
</protein>
<dbReference type="Proteomes" id="UP001162834">
    <property type="component" value="Chromosome"/>
</dbReference>
<keyword evidence="5 7" id="KW-1133">Transmembrane helix</keyword>
<dbReference type="PANTHER" id="PTHR42718">
    <property type="entry name" value="MAJOR FACILITATOR SUPERFAMILY MULTIDRUG TRANSPORTER MFSC"/>
    <property type="match status" value="1"/>
</dbReference>
<keyword evidence="2" id="KW-0813">Transport</keyword>
<evidence type="ECO:0000256" key="7">
    <source>
        <dbReference type="SAM" id="Phobius"/>
    </source>
</evidence>
<reference evidence="9" key="1">
    <citation type="journal article" date="2022" name="Int. J. Syst. Evol. Microbiol.">
        <title>Pseudomonas aegrilactucae sp. nov. and Pseudomonas morbosilactucae sp. nov., pathogens causing bacterial rot of lettuce in Japan.</title>
        <authorList>
            <person name="Sawada H."/>
            <person name="Fujikawa T."/>
            <person name="Satou M."/>
        </authorList>
    </citation>
    <scope>NUCLEOTIDE SEQUENCE</scope>
    <source>
        <strain evidence="9">0166_1</strain>
    </source>
</reference>
<dbReference type="Gene3D" id="1.20.1720.10">
    <property type="entry name" value="Multidrug resistance protein D"/>
    <property type="match status" value="1"/>
</dbReference>
<feature type="transmembrane region" description="Helical" evidence="7">
    <location>
        <begin position="294"/>
        <end position="314"/>
    </location>
</feature>
<feature type="transmembrane region" description="Helical" evidence="7">
    <location>
        <begin position="77"/>
        <end position="96"/>
    </location>
</feature>
<evidence type="ECO:0000256" key="6">
    <source>
        <dbReference type="ARBA" id="ARBA00023136"/>
    </source>
</evidence>
<comment type="subcellular location">
    <subcellularLocation>
        <location evidence="1">Cell membrane</location>
        <topology evidence="1">Multi-pass membrane protein</topology>
    </subcellularLocation>
</comment>
<keyword evidence="10" id="KW-1185">Reference proteome</keyword>
<dbReference type="AlphaFoldDB" id="A0A9E6XVJ8"/>
<dbReference type="Pfam" id="PF07690">
    <property type="entry name" value="MFS_1"/>
    <property type="match status" value="1"/>
</dbReference>
<dbReference type="CDD" id="cd17504">
    <property type="entry name" value="MFS_MMR_MDR_like"/>
    <property type="match status" value="1"/>
</dbReference>
<dbReference type="GO" id="GO:0022857">
    <property type="term" value="F:transmembrane transporter activity"/>
    <property type="evidence" value="ECO:0007669"/>
    <property type="project" value="InterPro"/>
</dbReference>
<dbReference type="KEGG" id="sbae:DSM104329_01642"/>
<dbReference type="InterPro" id="IPR011701">
    <property type="entry name" value="MFS"/>
</dbReference>
<feature type="transmembrane region" description="Helical" evidence="7">
    <location>
        <begin position="164"/>
        <end position="183"/>
    </location>
</feature>
<sequence>MTAALRRDAMLAPVLIFVTMVTAIVSALGAPLIPTIAEDLHVSISTAQWSLTAALLSGAIAAPILGRLGDGPHRRRTLAAGLAVVTAGGIVSAVATDLAVLVAGRAMQGVGLGLVPLTMAAARDHLPRERVAPVIALLSVCAAAGVGAGYPLTGLIADGLGLSAAFWFGAVVGGLALAATLAVVPRSSDGHGARLDIAGAALLSLGLVALLLAIAEGGTWSWSSPAVVALLAGAVLLLGAWVFQQLRCSAPLVELRLLRHPSVLTGNAVGLVQGVAMYINISTVIAYVQTPTAAGYGFGASVVVAGLILVPFSIMSLAASRMLPWLAHTIGERAILPLGALTVGTASAFFALLHGGLWEAFVMMAIIGVGLGLSFAAIPGLIVRSVPRRETGSAMGFYQVVRYVGFSLGSALTAAVLAGHTPAGSQLPTENGYGVALWIAVGFCVVAAVLAWVLPERRASRARSRPATAPERIVAE</sequence>
<evidence type="ECO:0000259" key="8">
    <source>
        <dbReference type="PROSITE" id="PS50850"/>
    </source>
</evidence>
<organism evidence="9 10">
    <name type="scientific">Capillimicrobium parvum</name>
    <dbReference type="NCBI Taxonomy" id="2884022"/>
    <lineage>
        <taxon>Bacteria</taxon>
        <taxon>Bacillati</taxon>
        <taxon>Actinomycetota</taxon>
        <taxon>Thermoleophilia</taxon>
        <taxon>Solirubrobacterales</taxon>
        <taxon>Capillimicrobiaceae</taxon>
        <taxon>Capillimicrobium</taxon>
    </lineage>
</organism>
<dbReference type="Gene3D" id="1.20.1250.20">
    <property type="entry name" value="MFS general substrate transporter like domains"/>
    <property type="match status" value="1"/>
</dbReference>
<dbReference type="SUPFAM" id="SSF103473">
    <property type="entry name" value="MFS general substrate transporter"/>
    <property type="match status" value="1"/>
</dbReference>
<gene>
    <name evidence="9" type="primary">stp_3</name>
    <name evidence="9" type="ORF">DSM104329_01642</name>
</gene>
<dbReference type="EMBL" id="CP087164">
    <property type="protein sequence ID" value="UGS35255.1"/>
    <property type="molecule type" value="Genomic_DNA"/>
</dbReference>
<name>A0A9E6XVJ8_9ACTN</name>
<proteinExistence type="predicted"/>
<feature type="transmembrane region" description="Helical" evidence="7">
    <location>
        <begin position="360"/>
        <end position="382"/>
    </location>
</feature>
<accession>A0A9E6XVJ8</accession>
<feature type="transmembrane region" description="Helical" evidence="7">
    <location>
        <begin position="195"/>
        <end position="214"/>
    </location>
</feature>
<evidence type="ECO:0000256" key="5">
    <source>
        <dbReference type="ARBA" id="ARBA00022989"/>
    </source>
</evidence>